<comment type="subcellular location">
    <subcellularLocation>
        <location evidence="1">Cell membrane</location>
        <topology evidence="1">Multi-pass membrane protein</topology>
    </subcellularLocation>
</comment>
<feature type="transmembrane region" description="Helical" evidence="7">
    <location>
        <begin position="181"/>
        <end position="199"/>
    </location>
</feature>
<dbReference type="InterPro" id="IPR037185">
    <property type="entry name" value="EmrE-like"/>
</dbReference>
<organism evidence="9 10">
    <name type="scientific">Melghirimyces profundicolus</name>
    <dbReference type="NCBI Taxonomy" id="1242148"/>
    <lineage>
        <taxon>Bacteria</taxon>
        <taxon>Bacillati</taxon>
        <taxon>Bacillota</taxon>
        <taxon>Bacilli</taxon>
        <taxon>Bacillales</taxon>
        <taxon>Thermoactinomycetaceae</taxon>
        <taxon>Melghirimyces</taxon>
    </lineage>
</organism>
<feature type="domain" description="EamA" evidence="8">
    <location>
        <begin position="8"/>
        <end position="140"/>
    </location>
</feature>
<dbReference type="RefSeq" id="WP_108023661.1">
    <property type="nucleotide sequence ID" value="NZ_QBKR01000012.1"/>
</dbReference>
<keyword evidence="3" id="KW-1003">Cell membrane</keyword>
<sequence>MQPKPFWADGALLCIAFVWGSTFVLVQGAIATLPPFAFLAIRFGLACITLWLVLGWRGQLRDALESRYLKAGTFLGLWLFMGYALQTFSLLYTTSGKSGFLTGLSVVMIPVLSFFLLGIRPKVNAWSGVVLAVIGLYLLALADFSQINRGDLLAILCAAGFGLQVAYTAKYAPRADALPLVTIQVTGVAVASLLLSIVFEPWNEILRSQPWLNPGLWGAVLVTSFLATVLAYLGQTYFQRYTSPTRVALIFAMEPVFAACTDYWWLGVTLTGWNLLGCVLIFLGMVLAELPGKIVDHRREGNTCAQKPSES</sequence>
<keyword evidence="6 7" id="KW-0472">Membrane</keyword>
<feature type="transmembrane region" description="Helical" evidence="7">
    <location>
        <begin position="68"/>
        <end position="92"/>
    </location>
</feature>
<feature type="transmembrane region" description="Helical" evidence="7">
    <location>
        <begin position="98"/>
        <end position="116"/>
    </location>
</feature>
<proteinExistence type="inferred from homology"/>
<evidence type="ECO:0000256" key="3">
    <source>
        <dbReference type="ARBA" id="ARBA00022475"/>
    </source>
</evidence>
<dbReference type="PANTHER" id="PTHR42920:SF5">
    <property type="entry name" value="EAMA DOMAIN-CONTAINING PROTEIN"/>
    <property type="match status" value="1"/>
</dbReference>
<gene>
    <name evidence="9" type="ORF">C8P63_11259</name>
</gene>
<protein>
    <submittedName>
        <fullName evidence="9">Drug/metabolite transporter (DMT)-like permease</fullName>
    </submittedName>
</protein>
<dbReference type="EMBL" id="QBKR01000012">
    <property type="protein sequence ID" value="PTX59364.1"/>
    <property type="molecule type" value="Genomic_DNA"/>
</dbReference>
<dbReference type="Proteomes" id="UP000244240">
    <property type="component" value="Unassembled WGS sequence"/>
</dbReference>
<dbReference type="AlphaFoldDB" id="A0A2T6BTH8"/>
<dbReference type="GO" id="GO:0005886">
    <property type="term" value="C:plasma membrane"/>
    <property type="evidence" value="ECO:0007669"/>
    <property type="project" value="UniProtKB-SubCell"/>
</dbReference>
<feature type="transmembrane region" description="Helical" evidence="7">
    <location>
        <begin position="152"/>
        <end position="169"/>
    </location>
</feature>
<accession>A0A2T6BTH8</accession>
<keyword evidence="10" id="KW-1185">Reference proteome</keyword>
<evidence type="ECO:0000256" key="1">
    <source>
        <dbReference type="ARBA" id="ARBA00004651"/>
    </source>
</evidence>
<feature type="transmembrane region" description="Helical" evidence="7">
    <location>
        <begin position="246"/>
        <end position="266"/>
    </location>
</feature>
<dbReference type="InterPro" id="IPR000620">
    <property type="entry name" value="EamA_dom"/>
</dbReference>
<dbReference type="OrthoDB" id="9804865at2"/>
<feature type="transmembrane region" description="Helical" evidence="7">
    <location>
        <begin position="123"/>
        <end position="140"/>
    </location>
</feature>
<dbReference type="SUPFAM" id="SSF103481">
    <property type="entry name" value="Multidrug resistance efflux transporter EmrE"/>
    <property type="match status" value="2"/>
</dbReference>
<comment type="similarity">
    <text evidence="2">Belongs to the EamA transporter family.</text>
</comment>
<evidence type="ECO:0000256" key="2">
    <source>
        <dbReference type="ARBA" id="ARBA00007362"/>
    </source>
</evidence>
<keyword evidence="4 7" id="KW-0812">Transmembrane</keyword>
<feature type="transmembrane region" description="Helical" evidence="7">
    <location>
        <begin position="272"/>
        <end position="290"/>
    </location>
</feature>
<evidence type="ECO:0000256" key="7">
    <source>
        <dbReference type="SAM" id="Phobius"/>
    </source>
</evidence>
<dbReference type="InterPro" id="IPR051258">
    <property type="entry name" value="Diverse_Substrate_Transporter"/>
</dbReference>
<evidence type="ECO:0000313" key="10">
    <source>
        <dbReference type="Proteomes" id="UP000244240"/>
    </source>
</evidence>
<evidence type="ECO:0000313" key="9">
    <source>
        <dbReference type="EMBL" id="PTX59364.1"/>
    </source>
</evidence>
<name>A0A2T6BTH8_9BACL</name>
<keyword evidence="5 7" id="KW-1133">Transmembrane helix</keyword>
<dbReference type="Pfam" id="PF00892">
    <property type="entry name" value="EamA"/>
    <property type="match status" value="2"/>
</dbReference>
<feature type="transmembrane region" description="Helical" evidence="7">
    <location>
        <begin position="211"/>
        <end position="234"/>
    </location>
</feature>
<comment type="caution">
    <text evidence="9">The sequence shown here is derived from an EMBL/GenBank/DDBJ whole genome shotgun (WGS) entry which is preliminary data.</text>
</comment>
<evidence type="ECO:0000256" key="5">
    <source>
        <dbReference type="ARBA" id="ARBA00022989"/>
    </source>
</evidence>
<feature type="transmembrane region" description="Helical" evidence="7">
    <location>
        <begin position="12"/>
        <end position="30"/>
    </location>
</feature>
<dbReference type="PANTHER" id="PTHR42920">
    <property type="entry name" value="OS03G0707200 PROTEIN-RELATED"/>
    <property type="match status" value="1"/>
</dbReference>
<evidence type="ECO:0000256" key="4">
    <source>
        <dbReference type="ARBA" id="ARBA00022692"/>
    </source>
</evidence>
<feature type="transmembrane region" description="Helical" evidence="7">
    <location>
        <begin position="36"/>
        <end position="56"/>
    </location>
</feature>
<feature type="domain" description="EamA" evidence="8">
    <location>
        <begin position="149"/>
        <end position="287"/>
    </location>
</feature>
<evidence type="ECO:0000259" key="8">
    <source>
        <dbReference type="Pfam" id="PF00892"/>
    </source>
</evidence>
<evidence type="ECO:0000256" key="6">
    <source>
        <dbReference type="ARBA" id="ARBA00023136"/>
    </source>
</evidence>
<reference evidence="9 10" key="1">
    <citation type="submission" date="2018-04" db="EMBL/GenBank/DDBJ databases">
        <title>Genomic Encyclopedia of Archaeal and Bacterial Type Strains, Phase II (KMG-II): from individual species to whole genera.</title>
        <authorList>
            <person name="Goeker M."/>
        </authorList>
    </citation>
    <scope>NUCLEOTIDE SEQUENCE [LARGE SCALE GENOMIC DNA]</scope>
    <source>
        <strain evidence="9 10">DSM 45787</strain>
    </source>
</reference>